<evidence type="ECO:0000256" key="6">
    <source>
        <dbReference type="ARBA" id="ARBA00023244"/>
    </source>
</evidence>
<evidence type="ECO:0000259" key="16">
    <source>
        <dbReference type="Pfam" id="PF05201"/>
    </source>
</evidence>
<dbReference type="PANTHER" id="PTHR43013">
    <property type="entry name" value="GLUTAMYL-TRNA REDUCTASE"/>
    <property type="match status" value="1"/>
</dbReference>
<feature type="binding site" evidence="8 10">
    <location>
        <position position="112"/>
    </location>
    <ligand>
        <name>substrate</name>
    </ligand>
</feature>
<comment type="miscellaneous">
    <text evidence="8">During catalysis, the active site Cys acts as a nucleophile attacking the alpha-carbonyl group of tRNA-bound glutamate with the formation of a thioester intermediate between enzyme and glutamate, and the concomitant release of tRNA(Glu). The thioester intermediate is finally reduced by direct hydride transfer from NADPH, to form the product GSA.</text>
</comment>
<evidence type="ECO:0000256" key="8">
    <source>
        <dbReference type="HAMAP-Rule" id="MF_00087"/>
    </source>
</evidence>
<evidence type="ECO:0000256" key="10">
    <source>
        <dbReference type="PIRSR" id="PIRSR000445-2"/>
    </source>
</evidence>
<feature type="domain" description="Quinate/shikimate 5-dehydrogenase/glutamyl-tRNA reductase" evidence="15">
    <location>
        <begin position="175"/>
        <end position="302"/>
    </location>
</feature>
<dbReference type="InterPro" id="IPR036291">
    <property type="entry name" value="NAD(P)-bd_dom_sf"/>
</dbReference>
<dbReference type="UniPathway" id="UPA00251">
    <property type="reaction ID" value="UER00316"/>
</dbReference>
<evidence type="ECO:0000313" key="18">
    <source>
        <dbReference type="Proteomes" id="UP000067708"/>
    </source>
</evidence>
<feature type="binding site" evidence="8 10">
    <location>
        <begin position="52"/>
        <end position="55"/>
    </location>
    <ligand>
        <name>substrate</name>
    </ligand>
</feature>
<dbReference type="NCBIfam" id="TIGR01035">
    <property type="entry name" value="hemA"/>
    <property type="match status" value="1"/>
</dbReference>
<evidence type="ECO:0000256" key="11">
    <source>
        <dbReference type="PIRSR" id="PIRSR000445-3"/>
    </source>
</evidence>
<organism evidence="17 18">
    <name type="scientific">Rhodoluna lacicola</name>
    <dbReference type="NCBI Taxonomy" id="529884"/>
    <lineage>
        <taxon>Bacteria</taxon>
        <taxon>Bacillati</taxon>
        <taxon>Actinomycetota</taxon>
        <taxon>Actinomycetes</taxon>
        <taxon>Micrococcales</taxon>
        <taxon>Microbacteriaceae</taxon>
        <taxon>Luna cluster</taxon>
        <taxon>Luna-1 subcluster</taxon>
        <taxon>Rhodoluna</taxon>
    </lineage>
</organism>
<dbReference type="InterPro" id="IPR036453">
    <property type="entry name" value="GluRdtase_dimer_dom_sf"/>
</dbReference>
<comment type="similarity">
    <text evidence="2 8 13">Belongs to the glutamyl-tRNA reductase family.</text>
</comment>
<dbReference type="PIRSF" id="PIRSF000445">
    <property type="entry name" value="4pyrrol_synth_GluRdtase"/>
    <property type="match status" value="1"/>
</dbReference>
<evidence type="ECO:0000256" key="4">
    <source>
        <dbReference type="ARBA" id="ARBA00022857"/>
    </source>
</evidence>
<feature type="binding site" evidence="8 10">
    <location>
        <begin position="117"/>
        <end position="119"/>
    </location>
    <ligand>
        <name>substrate</name>
    </ligand>
</feature>
<evidence type="ECO:0000259" key="15">
    <source>
        <dbReference type="Pfam" id="PF01488"/>
    </source>
</evidence>
<evidence type="ECO:0000313" key="17">
    <source>
        <dbReference type="EMBL" id="AIC47112.1"/>
    </source>
</evidence>
<evidence type="ECO:0000256" key="3">
    <source>
        <dbReference type="ARBA" id="ARBA00012970"/>
    </source>
</evidence>
<dbReference type="Gene3D" id="3.30.460.30">
    <property type="entry name" value="Glutamyl-tRNA reductase, N-terminal domain"/>
    <property type="match status" value="1"/>
</dbReference>
<dbReference type="eggNOG" id="COG0373">
    <property type="taxonomic scope" value="Bacteria"/>
</dbReference>
<dbReference type="HOGENOM" id="CLU_035113_4_1_11"/>
<dbReference type="InterPro" id="IPR015895">
    <property type="entry name" value="4pyrrol_synth_GluRdtase_N"/>
</dbReference>
<feature type="domain" description="Tetrapyrrole biosynthesis glutamyl-tRNA reductase dimerisation" evidence="14">
    <location>
        <begin position="318"/>
        <end position="414"/>
    </location>
</feature>
<feature type="binding site" evidence="8 11">
    <location>
        <begin position="192"/>
        <end position="197"/>
    </location>
    <ligand>
        <name>NADP(+)</name>
        <dbReference type="ChEBI" id="CHEBI:58349"/>
    </ligand>
</feature>
<dbReference type="SUPFAM" id="SSF51735">
    <property type="entry name" value="NAD(P)-binding Rossmann-fold domains"/>
    <property type="match status" value="1"/>
</dbReference>
<feature type="active site" description="Nucleophile" evidence="8 9">
    <location>
        <position position="53"/>
    </location>
</feature>
<dbReference type="Pfam" id="PF00745">
    <property type="entry name" value="GlutR_dimer"/>
    <property type="match status" value="1"/>
</dbReference>
<dbReference type="Pfam" id="PF05201">
    <property type="entry name" value="GlutR_N"/>
    <property type="match status" value="1"/>
</dbReference>
<feature type="domain" description="Glutamyl-tRNA reductase N-terminal" evidence="16">
    <location>
        <begin position="8"/>
        <end position="159"/>
    </location>
</feature>
<feature type="site" description="Important for activity" evidence="8 12">
    <location>
        <position position="102"/>
    </location>
</feature>
<protein>
    <recommendedName>
        <fullName evidence="3 8">Glutamyl-tRNA reductase</fullName>
        <shortName evidence="8">GluTR</shortName>
        <ecNumber evidence="3 8">1.2.1.70</ecNumber>
    </recommendedName>
</protein>
<dbReference type="InterPro" id="IPR006151">
    <property type="entry name" value="Shikm_DH/Glu-tRNA_Rdtase"/>
</dbReference>
<keyword evidence="5 8" id="KW-0560">Oxidoreductase</keyword>
<dbReference type="AlphaFoldDB" id="A0A060JEX7"/>
<dbReference type="GO" id="GO:0019353">
    <property type="term" value="P:protoporphyrinogen IX biosynthetic process from glutamate"/>
    <property type="evidence" value="ECO:0007669"/>
    <property type="project" value="TreeGrafter"/>
</dbReference>
<name>A0A060JEX7_9MICO</name>
<reference evidence="17 18" key="1">
    <citation type="journal article" date="2014" name="Int. J. Syst. Evol. Microbiol.">
        <title>Rhodoluna lacicola gen. nov., sp. nov., a planktonic freshwater bacterium with stream-lined genome.</title>
        <authorList>
            <person name="Hahn M."/>
            <person name="Schmidt J."/>
            <person name="Taipale S.J."/>
            <person name="Doolittle W.F."/>
            <person name="Koll U."/>
        </authorList>
    </citation>
    <scope>NUCLEOTIDE SEQUENCE [LARGE SCALE GENOMIC DNA]</scope>
    <source>
        <strain evidence="17 18">MWH-Ta8</strain>
    </source>
</reference>
<dbReference type="PANTHER" id="PTHR43013:SF1">
    <property type="entry name" value="GLUTAMYL-TRNA REDUCTASE"/>
    <property type="match status" value="1"/>
</dbReference>
<evidence type="ECO:0000256" key="9">
    <source>
        <dbReference type="PIRSR" id="PIRSR000445-1"/>
    </source>
</evidence>
<dbReference type="EC" id="1.2.1.70" evidence="3 8"/>
<dbReference type="STRING" id="529884.Rhola_00002890"/>
<evidence type="ECO:0000256" key="1">
    <source>
        <dbReference type="ARBA" id="ARBA00005059"/>
    </source>
</evidence>
<feature type="binding site" evidence="8 10">
    <location>
        <position position="123"/>
    </location>
    <ligand>
        <name>substrate</name>
    </ligand>
</feature>
<comment type="pathway">
    <text evidence="1 8 13">Porphyrin-containing compound metabolism; protoporphyrin-IX biosynthesis; 5-aminolevulinate from L-glutamyl-tRNA(Glu): step 1/2.</text>
</comment>
<dbReference type="InterPro" id="IPR000343">
    <property type="entry name" value="4pyrrol_synth_GluRdtase"/>
</dbReference>
<dbReference type="KEGG" id="rla:Rhola_00002890"/>
<evidence type="ECO:0000256" key="2">
    <source>
        <dbReference type="ARBA" id="ARBA00005916"/>
    </source>
</evidence>
<dbReference type="GO" id="GO:0050661">
    <property type="term" value="F:NADP binding"/>
    <property type="evidence" value="ECO:0007669"/>
    <property type="project" value="InterPro"/>
</dbReference>
<dbReference type="InterPro" id="IPR015896">
    <property type="entry name" value="4pyrrol_synth_GluRdtase_dimer"/>
</dbReference>
<dbReference type="EMBL" id="CP007490">
    <property type="protein sequence ID" value="AIC47112.1"/>
    <property type="molecule type" value="Genomic_DNA"/>
</dbReference>
<accession>A0A060JEX7</accession>
<keyword evidence="6 8" id="KW-0627">Porphyrin biosynthesis</keyword>
<dbReference type="PATRIC" id="fig|529884.3.peg.275"/>
<keyword evidence="18" id="KW-1185">Reference proteome</keyword>
<comment type="function">
    <text evidence="8">Catalyzes the NADPH-dependent reduction of glutamyl-tRNA(Glu) to glutamate 1-semialdehyde (GSA).</text>
</comment>
<dbReference type="Pfam" id="PF01488">
    <property type="entry name" value="Shikimate_DH"/>
    <property type="match status" value="1"/>
</dbReference>
<comment type="subunit">
    <text evidence="8">Homodimer.</text>
</comment>
<dbReference type="Proteomes" id="UP000067708">
    <property type="component" value="Chromosome"/>
</dbReference>
<dbReference type="InterPro" id="IPR036343">
    <property type="entry name" value="GluRdtase_N_sf"/>
</dbReference>
<dbReference type="FunFam" id="3.30.460.30:FF:000001">
    <property type="entry name" value="Glutamyl-tRNA reductase"/>
    <property type="match status" value="1"/>
</dbReference>
<evidence type="ECO:0000256" key="5">
    <source>
        <dbReference type="ARBA" id="ARBA00023002"/>
    </source>
</evidence>
<evidence type="ECO:0000259" key="14">
    <source>
        <dbReference type="Pfam" id="PF00745"/>
    </source>
</evidence>
<comment type="catalytic activity">
    <reaction evidence="7 8 13">
        <text>(S)-4-amino-5-oxopentanoate + tRNA(Glu) + NADP(+) = L-glutamyl-tRNA(Glu) + NADPH + H(+)</text>
        <dbReference type="Rhea" id="RHEA:12344"/>
        <dbReference type="Rhea" id="RHEA-COMP:9663"/>
        <dbReference type="Rhea" id="RHEA-COMP:9680"/>
        <dbReference type="ChEBI" id="CHEBI:15378"/>
        <dbReference type="ChEBI" id="CHEBI:57501"/>
        <dbReference type="ChEBI" id="CHEBI:57783"/>
        <dbReference type="ChEBI" id="CHEBI:58349"/>
        <dbReference type="ChEBI" id="CHEBI:78442"/>
        <dbReference type="ChEBI" id="CHEBI:78520"/>
        <dbReference type="EC" id="1.2.1.70"/>
    </reaction>
</comment>
<dbReference type="SUPFAM" id="SSF69075">
    <property type="entry name" value="Glutamyl tRNA-reductase dimerization domain"/>
    <property type="match status" value="1"/>
</dbReference>
<dbReference type="GO" id="GO:0008883">
    <property type="term" value="F:glutamyl-tRNA reductase activity"/>
    <property type="evidence" value="ECO:0007669"/>
    <property type="project" value="UniProtKB-UniRule"/>
</dbReference>
<dbReference type="HAMAP" id="MF_00087">
    <property type="entry name" value="Glu_tRNA_reductase"/>
    <property type="match status" value="1"/>
</dbReference>
<dbReference type="Gene3D" id="3.40.50.720">
    <property type="entry name" value="NAD(P)-binding Rossmann-like Domain"/>
    <property type="match status" value="1"/>
</dbReference>
<keyword evidence="4 8" id="KW-0521">NADP</keyword>
<sequence>MTVTLVLLGANYNDVPLSELENLERHTDSIRNKLFSLSKEESGINGGVAIGTCNRFEVYLDTDRFHSAIENVIGVVSDITGLDRDYCSKLLRVSYGSAAVQHLYSVTSGLESMIVGEGEISGQVKRGLQVAQSESHTSSEIEKLFQSAAQVAKKVSSETGLGEAGRSVFTAALSLHKDKFGPIQGNKVLVMGTGAYARVVVAALQRENVEQVFIYSSSGRAEEFSEGRGATPVRKSELTQTMAACDFTVTASGGSGHMIDFKLAKAVLEIQPKELRIIDVALSADVAPPVYDLTGVSIMDLDFIRLNTPSEHSEAILRAQEIVRHQVSDFENEAIARVADPMVVAMREHIAKLIEEEVQRVRNKSGDEMAEEVLRSLKRVTSTYMHVPTLAAKTSAKEGNEKQFMDALRMIFGIEINRVADA</sequence>
<gene>
    <name evidence="8" type="primary">hemA</name>
    <name evidence="17" type="ORF">Rhola_00002890</name>
</gene>
<evidence type="ECO:0000256" key="12">
    <source>
        <dbReference type="PIRSR" id="PIRSR000445-4"/>
    </source>
</evidence>
<dbReference type="SUPFAM" id="SSF69742">
    <property type="entry name" value="Glutamyl tRNA-reductase catalytic, N-terminal domain"/>
    <property type="match status" value="1"/>
</dbReference>
<proteinExistence type="inferred from homology"/>
<dbReference type="NCBIfam" id="NF000750">
    <property type="entry name" value="PRK00045.3-4"/>
    <property type="match status" value="1"/>
</dbReference>
<comment type="domain">
    <text evidence="8">Possesses an unusual extended V-shaped dimeric structure with each monomer consisting of three distinct domains arranged along a curved 'spinal' alpha-helix. The N-terminal catalytic domain specifically recognizes the glutamate moiety of the substrate. The second domain is the NADPH-binding domain, and the third C-terminal domain is responsible for dimerization.</text>
</comment>
<evidence type="ECO:0000256" key="7">
    <source>
        <dbReference type="ARBA" id="ARBA00047464"/>
    </source>
</evidence>
<evidence type="ECO:0000256" key="13">
    <source>
        <dbReference type="RuleBase" id="RU000584"/>
    </source>
</evidence>